<evidence type="ECO:0000313" key="2">
    <source>
        <dbReference type="Proteomes" id="UP000265520"/>
    </source>
</evidence>
<organism evidence="1 2">
    <name type="scientific">Trifolium medium</name>
    <dbReference type="NCBI Taxonomy" id="97028"/>
    <lineage>
        <taxon>Eukaryota</taxon>
        <taxon>Viridiplantae</taxon>
        <taxon>Streptophyta</taxon>
        <taxon>Embryophyta</taxon>
        <taxon>Tracheophyta</taxon>
        <taxon>Spermatophyta</taxon>
        <taxon>Magnoliopsida</taxon>
        <taxon>eudicotyledons</taxon>
        <taxon>Gunneridae</taxon>
        <taxon>Pentapetalae</taxon>
        <taxon>rosids</taxon>
        <taxon>fabids</taxon>
        <taxon>Fabales</taxon>
        <taxon>Fabaceae</taxon>
        <taxon>Papilionoideae</taxon>
        <taxon>50 kb inversion clade</taxon>
        <taxon>NPAAA clade</taxon>
        <taxon>Hologalegina</taxon>
        <taxon>IRL clade</taxon>
        <taxon>Trifolieae</taxon>
        <taxon>Trifolium</taxon>
    </lineage>
</organism>
<dbReference type="AlphaFoldDB" id="A0A392VU05"/>
<name>A0A392VU05_9FABA</name>
<dbReference type="EMBL" id="LXQA011281073">
    <property type="protein sequence ID" value="MCI91736.1"/>
    <property type="molecule type" value="Genomic_DNA"/>
</dbReference>
<proteinExistence type="predicted"/>
<sequence length="53" mass="5561">EASKSDKSRVAVNAIAGEFAGGGESNSARKCYARRSTFEVMSVGHQAFPSVPD</sequence>
<evidence type="ECO:0000313" key="1">
    <source>
        <dbReference type="EMBL" id="MCI91736.1"/>
    </source>
</evidence>
<accession>A0A392VU05</accession>
<keyword evidence="2" id="KW-1185">Reference proteome</keyword>
<comment type="caution">
    <text evidence="1">The sequence shown here is derived from an EMBL/GenBank/DDBJ whole genome shotgun (WGS) entry which is preliminary data.</text>
</comment>
<dbReference type="Proteomes" id="UP000265520">
    <property type="component" value="Unassembled WGS sequence"/>
</dbReference>
<protein>
    <submittedName>
        <fullName evidence="1">Uncharacterized protein</fullName>
    </submittedName>
</protein>
<feature type="non-terminal residue" evidence="1">
    <location>
        <position position="1"/>
    </location>
</feature>
<reference evidence="1 2" key="1">
    <citation type="journal article" date="2018" name="Front. Plant Sci.">
        <title>Red Clover (Trifolium pratense) and Zigzag Clover (T. medium) - A Picture of Genomic Similarities and Differences.</title>
        <authorList>
            <person name="Dluhosova J."/>
            <person name="Istvanek J."/>
            <person name="Nedelnik J."/>
            <person name="Repkova J."/>
        </authorList>
    </citation>
    <scope>NUCLEOTIDE SEQUENCE [LARGE SCALE GENOMIC DNA]</scope>
    <source>
        <strain evidence="2">cv. 10/8</strain>
        <tissue evidence="1">Leaf</tissue>
    </source>
</reference>
<feature type="non-terminal residue" evidence="1">
    <location>
        <position position="53"/>
    </location>
</feature>